<reference evidence="2 3" key="1">
    <citation type="journal article" date="2019" name="Sci. Rep.">
        <title>Nanopore sequencing improves the draft genome of the human pathogenic amoeba Naegleria fowleri.</title>
        <authorList>
            <person name="Liechti N."/>
            <person name="Schurch N."/>
            <person name="Bruggmann R."/>
            <person name="Wittwer M."/>
        </authorList>
    </citation>
    <scope>NUCLEOTIDE SEQUENCE [LARGE SCALE GENOMIC DNA]</scope>
    <source>
        <strain evidence="2 3">ATCC 30894</strain>
    </source>
</reference>
<feature type="compositionally biased region" description="Basic and acidic residues" evidence="1">
    <location>
        <begin position="48"/>
        <end position="70"/>
    </location>
</feature>
<gene>
    <name evidence="2" type="ORF">FDP41_003703</name>
</gene>
<feature type="region of interest" description="Disordered" evidence="1">
    <location>
        <begin position="26"/>
        <end position="70"/>
    </location>
</feature>
<name>A0A6A5BTH1_NAEFO</name>
<dbReference type="GeneID" id="68110921"/>
<dbReference type="VEuPathDB" id="AmoebaDB:FDP41_003703"/>
<organism evidence="2 3">
    <name type="scientific">Naegleria fowleri</name>
    <name type="common">Brain eating amoeba</name>
    <dbReference type="NCBI Taxonomy" id="5763"/>
    <lineage>
        <taxon>Eukaryota</taxon>
        <taxon>Discoba</taxon>
        <taxon>Heterolobosea</taxon>
        <taxon>Tetramitia</taxon>
        <taxon>Eutetramitia</taxon>
        <taxon>Vahlkampfiidae</taxon>
        <taxon>Naegleria</taxon>
    </lineage>
</organism>
<evidence type="ECO:0000313" key="2">
    <source>
        <dbReference type="EMBL" id="KAF0977050.1"/>
    </source>
</evidence>
<dbReference type="VEuPathDB" id="AmoebaDB:NfTy_065000"/>
<proteinExistence type="predicted"/>
<dbReference type="AlphaFoldDB" id="A0A6A5BTH1"/>
<evidence type="ECO:0000313" key="3">
    <source>
        <dbReference type="Proteomes" id="UP000444721"/>
    </source>
</evidence>
<dbReference type="OMA" id="EQTKFQT"/>
<accession>A0A6A5BTH1</accession>
<dbReference type="OrthoDB" id="10252069at2759"/>
<comment type="caution">
    <text evidence="2">The sequence shown here is derived from an EMBL/GenBank/DDBJ whole genome shotgun (WGS) entry which is preliminary data.</text>
</comment>
<sequence length="163" mass="19160">MDRKKAVEGANNSNVGACLIEEDMNPVGPKLGTSDLNSSKFGNGFRRRQQEVIQQDKERKENEAVLQQRKENRREYRKAFLEQTKFQTKVNIITGDNLPDDTPKYSKKVFDHHNRDEITKPYVEKRNPIKENIIANDGLRKPKEYSVKQYFQDYSSYETNKRM</sequence>
<dbReference type="Proteomes" id="UP000444721">
    <property type="component" value="Unassembled WGS sequence"/>
</dbReference>
<evidence type="ECO:0000256" key="1">
    <source>
        <dbReference type="SAM" id="MobiDB-lite"/>
    </source>
</evidence>
<protein>
    <submittedName>
        <fullName evidence="2">Uncharacterized protein</fullName>
    </submittedName>
</protein>
<dbReference type="RefSeq" id="XP_044561763.1">
    <property type="nucleotide sequence ID" value="XM_044707037.1"/>
</dbReference>
<keyword evidence="3" id="KW-1185">Reference proteome</keyword>
<dbReference type="EMBL" id="VFQX01000035">
    <property type="protein sequence ID" value="KAF0977050.1"/>
    <property type="molecule type" value="Genomic_DNA"/>
</dbReference>